<keyword evidence="7 14" id="KW-0812">Transmembrane</keyword>
<reference evidence="17 18" key="1">
    <citation type="journal article" date="2016" name="Int. J. Syst. Evol. Microbiol.">
        <title>Paraphotobacterium marinum gen. nov., sp. nov., a member of the family Vibrionaceae, isolated from surface seawater.</title>
        <authorList>
            <person name="Huang Z."/>
            <person name="Dong C."/>
            <person name="Shao Z."/>
        </authorList>
    </citation>
    <scope>NUCLEOTIDE SEQUENCE [LARGE SCALE GENOMIC DNA]</scope>
    <source>
        <strain evidence="17 18">NSCS20N07D</strain>
    </source>
</reference>
<dbReference type="PANTHER" id="PTHR30046:SF0">
    <property type="entry name" value="FLAGELLAR M-RING PROTEIN"/>
    <property type="match status" value="1"/>
</dbReference>
<dbReference type="PIRSF" id="PIRSF004862">
    <property type="entry name" value="FliF"/>
    <property type="match status" value="1"/>
</dbReference>
<sequence>MSENIVRDANHLPKGKAELNVSRRFQSMKVKLKEIWNSQQRNLFISAIIAAIVAAIIVMSLWSASDTFRPLYGSSERYENSEIINILDGEGIKYRLDNNTGQVLVNENDISQIRMLLAAKGIKAQLPSGLETLDNSSSLGTSQFIENAKYRHGLEGELAKTIMSLSMVTNARVHLAIPKETLFVRQSTETPTASVMVQLKAGQELKPEQVESIINLVSGSVNRLSPNNVSVVDQYGRLLSSDITSESFSKLSSKYINYQKQVEKEVIKRASDMLTPILGMSNFRVQTTADIDFNKTEETREQIDPDPVVQSEQSVNDNSIDKIAIGIPGSLSNQPPVTPNTEQENNDNKNTSERSELNRQYALGKKVTFTQYQQGQINYLNVAVLLNSNSAPNGEAWTQPQLTEIKNMVAEAVGISNARGDNISIQTFPFTAMSIPQEPIIPWWQDASLHKPMRYLIGGILGLAMIFFVLKPLIKHFTRLDNSARELDVAEEYDSNLQTKEEIERQKELDRRLKEQGINRDNTTKFLPPVGSPLEVQLQHLALISKEEPEKVAEVLKQWVKRND</sequence>
<keyword evidence="18" id="KW-1185">Reference proteome</keyword>
<evidence type="ECO:0000256" key="10">
    <source>
        <dbReference type="ARBA" id="ARBA00023143"/>
    </source>
</evidence>
<feature type="compositionally biased region" description="Basic and acidic residues" evidence="13">
    <location>
        <begin position="346"/>
        <end position="355"/>
    </location>
</feature>
<dbReference type="GO" id="GO:0071973">
    <property type="term" value="P:bacterial-type flagellum-dependent cell motility"/>
    <property type="evidence" value="ECO:0007669"/>
    <property type="project" value="InterPro"/>
</dbReference>
<dbReference type="KEGG" id="pmai:CF386_00075"/>
<comment type="subcellular location">
    <subcellularLocation>
        <location evidence="2 12">Bacterial flagellum basal body</location>
    </subcellularLocation>
    <subcellularLocation>
        <location evidence="3">Cell membrane</location>
        <topology evidence="3">Multi-pass membrane protein</topology>
    </subcellularLocation>
</comment>
<keyword evidence="6" id="KW-1003">Cell membrane</keyword>
<dbReference type="GO" id="GO:0009431">
    <property type="term" value="C:bacterial-type flagellum basal body, MS ring"/>
    <property type="evidence" value="ECO:0007669"/>
    <property type="project" value="InterPro"/>
</dbReference>
<evidence type="ECO:0000256" key="4">
    <source>
        <dbReference type="ARBA" id="ARBA00007971"/>
    </source>
</evidence>
<accession>A0A220VBD8</accession>
<keyword evidence="17" id="KW-0282">Flagellum</keyword>
<dbReference type="InterPro" id="IPR013556">
    <property type="entry name" value="Flag_M-ring_C"/>
</dbReference>
<evidence type="ECO:0000256" key="7">
    <source>
        <dbReference type="ARBA" id="ARBA00022692"/>
    </source>
</evidence>
<evidence type="ECO:0000256" key="6">
    <source>
        <dbReference type="ARBA" id="ARBA00022475"/>
    </source>
</evidence>
<dbReference type="EMBL" id="CP022355">
    <property type="protein sequence ID" value="ASK77600.1"/>
    <property type="molecule type" value="Genomic_DNA"/>
</dbReference>
<evidence type="ECO:0000313" key="18">
    <source>
        <dbReference type="Proteomes" id="UP000242175"/>
    </source>
</evidence>
<keyword evidence="9 14" id="KW-0472">Membrane</keyword>
<comment type="similarity">
    <text evidence="4 12">Belongs to the FliF family.</text>
</comment>
<dbReference type="Gene3D" id="3.30.300.30">
    <property type="match status" value="1"/>
</dbReference>
<evidence type="ECO:0000256" key="9">
    <source>
        <dbReference type="ARBA" id="ARBA00023136"/>
    </source>
</evidence>
<keyword evidence="8 14" id="KW-1133">Transmembrane helix</keyword>
<feature type="transmembrane region" description="Helical" evidence="14">
    <location>
        <begin position="43"/>
        <end position="62"/>
    </location>
</feature>
<dbReference type="NCBIfam" id="TIGR00206">
    <property type="entry name" value="fliF"/>
    <property type="match status" value="1"/>
</dbReference>
<dbReference type="Pfam" id="PF01514">
    <property type="entry name" value="YscJ_FliF"/>
    <property type="match status" value="1"/>
</dbReference>
<evidence type="ECO:0000256" key="13">
    <source>
        <dbReference type="SAM" id="MobiDB-lite"/>
    </source>
</evidence>
<dbReference type="AlphaFoldDB" id="A0A220VBD8"/>
<evidence type="ECO:0000256" key="11">
    <source>
        <dbReference type="ARBA" id="ARBA00025936"/>
    </source>
</evidence>
<feature type="transmembrane region" description="Helical" evidence="14">
    <location>
        <begin position="455"/>
        <end position="474"/>
    </location>
</feature>
<dbReference type="Proteomes" id="UP000242175">
    <property type="component" value="Chromosome large"/>
</dbReference>
<organism evidence="17 18">
    <name type="scientific">Paraphotobacterium marinum</name>
    <dbReference type="NCBI Taxonomy" id="1755811"/>
    <lineage>
        <taxon>Bacteria</taxon>
        <taxon>Pseudomonadati</taxon>
        <taxon>Pseudomonadota</taxon>
        <taxon>Gammaproteobacteria</taxon>
        <taxon>Vibrionales</taxon>
        <taxon>Vibrionaceae</taxon>
        <taxon>Paraphotobacterium</taxon>
    </lineage>
</organism>
<keyword evidence="17" id="KW-0969">Cilium</keyword>
<keyword evidence="17" id="KW-0966">Cell projection</keyword>
<evidence type="ECO:0000259" key="15">
    <source>
        <dbReference type="Pfam" id="PF01514"/>
    </source>
</evidence>
<evidence type="ECO:0000259" key="16">
    <source>
        <dbReference type="Pfam" id="PF08345"/>
    </source>
</evidence>
<feature type="domain" description="Flagellar M-ring N-terminal" evidence="15">
    <location>
        <begin position="66"/>
        <end position="240"/>
    </location>
</feature>
<dbReference type="PRINTS" id="PR01009">
    <property type="entry name" value="FLGMRINGFLIF"/>
</dbReference>
<evidence type="ECO:0000256" key="2">
    <source>
        <dbReference type="ARBA" id="ARBA00004117"/>
    </source>
</evidence>
<evidence type="ECO:0000313" key="17">
    <source>
        <dbReference type="EMBL" id="ASK77600.1"/>
    </source>
</evidence>
<gene>
    <name evidence="17" type="ORF">CF386_00075</name>
</gene>
<dbReference type="PANTHER" id="PTHR30046">
    <property type="entry name" value="FLAGELLAR M-RING PROTEIN"/>
    <property type="match status" value="1"/>
</dbReference>
<dbReference type="InterPro" id="IPR006182">
    <property type="entry name" value="FliF_N_dom"/>
</dbReference>
<dbReference type="OrthoDB" id="8554211at2"/>
<evidence type="ECO:0000256" key="14">
    <source>
        <dbReference type="SAM" id="Phobius"/>
    </source>
</evidence>
<feature type="region of interest" description="Disordered" evidence="13">
    <location>
        <begin position="325"/>
        <end position="355"/>
    </location>
</feature>
<keyword evidence="10 12" id="KW-0975">Bacterial flagellum</keyword>
<dbReference type="Pfam" id="PF08345">
    <property type="entry name" value="YscJ_FliF_C"/>
    <property type="match status" value="1"/>
</dbReference>
<dbReference type="InterPro" id="IPR000067">
    <property type="entry name" value="FlgMring_FliF"/>
</dbReference>
<proteinExistence type="inferred from homology"/>
<dbReference type="InterPro" id="IPR043427">
    <property type="entry name" value="YscJ/FliF"/>
</dbReference>
<comment type="function">
    <text evidence="1 12">The M ring may be actively involved in energy transduction.</text>
</comment>
<evidence type="ECO:0000256" key="12">
    <source>
        <dbReference type="PIRNR" id="PIRNR004862"/>
    </source>
</evidence>
<protein>
    <recommendedName>
        <fullName evidence="5 12">Flagellar M-ring protein</fullName>
    </recommendedName>
</protein>
<evidence type="ECO:0000256" key="1">
    <source>
        <dbReference type="ARBA" id="ARBA00003820"/>
    </source>
</evidence>
<dbReference type="GO" id="GO:0005886">
    <property type="term" value="C:plasma membrane"/>
    <property type="evidence" value="ECO:0007669"/>
    <property type="project" value="UniProtKB-SubCell"/>
</dbReference>
<evidence type="ECO:0000256" key="5">
    <source>
        <dbReference type="ARBA" id="ARBA00017949"/>
    </source>
</evidence>
<dbReference type="RefSeq" id="WP_089072510.1">
    <property type="nucleotide sequence ID" value="NZ_CBCSAM010000001.1"/>
</dbReference>
<feature type="domain" description="Flagellar M-ring C-terminal" evidence="16">
    <location>
        <begin position="274"/>
        <end position="430"/>
    </location>
</feature>
<name>A0A220VBD8_9GAMM</name>
<dbReference type="InterPro" id="IPR045851">
    <property type="entry name" value="AMP-bd_C_sf"/>
</dbReference>
<evidence type="ECO:0000256" key="8">
    <source>
        <dbReference type="ARBA" id="ARBA00022989"/>
    </source>
</evidence>
<dbReference type="GO" id="GO:0003774">
    <property type="term" value="F:cytoskeletal motor activity"/>
    <property type="evidence" value="ECO:0007669"/>
    <property type="project" value="InterPro"/>
</dbReference>
<evidence type="ECO:0000256" key="3">
    <source>
        <dbReference type="ARBA" id="ARBA00004651"/>
    </source>
</evidence>
<comment type="subunit">
    <text evidence="11">The basal body constitutes a major portion of the flagellar organelle and consists of four rings (L,P,S, and M) mounted on a central rod. The M ring is integral to the inner membrane of the cell and may be connected to the flagellar rod via the S ring. The S (supramembrane ring) lies just distal to the M ring. The L and P rings lie in the outer membrane and the periplasmic space, respectively.</text>
</comment>
<feature type="compositionally biased region" description="Polar residues" evidence="13">
    <location>
        <begin position="330"/>
        <end position="343"/>
    </location>
</feature>